<dbReference type="Proteomes" id="UP000499080">
    <property type="component" value="Unassembled WGS sequence"/>
</dbReference>
<proteinExistence type="predicted"/>
<accession>A0A4Y2IES5</accession>
<evidence type="ECO:0000313" key="3">
    <source>
        <dbReference type="EMBL" id="GBM76165.1"/>
    </source>
</evidence>
<dbReference type="OrthoDB" id="6436357at2759"/>
<feature type="domain" description="Helitron helicase-like" evidence="2">
    <location>
        <begin position="124"/>
        <end position="287"/>
    </location>
</feature>
<feature type="region of interest" description="Disordered" evidence="1">
    <location>
        <begin position="350"/>
        <end position="375"/>
    </location>
</feature>
<dbReference type="PANTHER" id="PTHR45786:SF74">
    <property type="entry name" value="ATP-DEPENDENT DNA HELICASE"/>
    <property type="match status" value="1"/>
</dbReference>
<dbReference type="AlphaFoldDB" id="A0A4Y2IES5"/>
<evidence type="ECO:0000259" key="2">
    <source>
        <dbReference type="Pfam" id="PF14214"/>
    </source>
</evidence>
<comment type="caution">
    <text evidence="3">The sequence shown here is derived from an EMBL/GenBank/DDBJ whole genome shotgun (WGS) entry which is preliminary data.</text>
</comment>
<dbReference type="EMBL" id="BGPR01262704">
    <property type="protein sequence ID" value="GBM76165.1"/>
    <property type="molecule type" value="Genomic_DNA"/>
</dbReference>
<sequence length="380" mass="44452">MLHEHNHLINTFKTALERMPGEEYKLMIHPDHTPSREHERRYNAPLINEVAALVTDGEFATRDIVIEARNDKLTKVAETHKFYDALQYPLIFSKGQEGYHFKIPLINPETGLSLLNKKVSCMDFYAFYMMSRENDFNMLLRCRQLFHQYLVDMYVKVESERLRYISLYQTKLRAENYIHLQDAVANDARVNPNDLGRMVILPSSFVNSPRYLHEYTHDAFAYVRTHGRPDLFITFTSNPAWQEIVDELMPGQKSIHRHDIVARVFRLKVKKLMSVITKGKIYGELKDKLKPNQIDNIISAEIPDPSSDKELHDIIVKNMMQCPCGPHNAHVPCMKDGKCSKKFPRKLQKETIHNENGYPQYRRRSPADGGQTSQWRLRYC</sequence>
<gene>
    <name evidence="3" type="ORF">AVEN_244249_1</name>
</gene>
<reference evidence="3 4" key="1">
    <citation type="journal article" date="2019" name="Sci. Rep.">
        <title>Orb-weaving spider Araneus ventricosus genome elucidates the spidroin gene catalogue.</title>
        <authorList>
            <person name="Kono N."/>
            <person name="Nakamura H."/>
            <person name="Ohtoshi R."/>
            <person name="Moran D.A.P."/>
            <person name="Shinohara A."/>
            <person name="Yoshida Y."/>
            <person name="Fujiwara M."/>
            <person name="Mori M."/>
            <person name="Tomita M."/>
            <person name="Arakawa K."/>
        </authorList>
    </citation>
    <scope>NUCLEOTIDE SEQUENCE [LARGE SCALE GENOMIC DNA]</scope>
</reference>
<organism evidence="3 4">
    <name type="scientific">Araneus ventricosus</name>
    <name type="common">Orbweaver spider</name>
    <name type="synonym">Epeira ventricosa</name>
    <dbReference type="NCBI Taxonomy" id="182803"/>
    <lineage>
        <taxon>Eukaryota</taxon>
        <taxon>Metazoa</taxon>
        <taxon>Ecdysozoa</taxon>
        <taxon>Arthropoda</taxon>
        <taxon>Chelicerata</taxon>
        <taxon>Arachnida</taxon>
        <taxon>Araneae</taxon>
        <taxon>Araneomorphae</taxon>
        <taxon>Entelegynae</taxon>
        <taxon>Araneoidea</taxon>
        <taxon>Araneidae</taxon>
        <taxon>Araneus</taxon>
    </lineage>
</organism>
<name>A0A4Y2IES5_ARAVE</name>
<dbReference type="Pfam" id="PF14214">
    <property type="entry name" value="Helitron_like_N"/>
    <property type="match status" value="1"/>
</dbReference>
<evidence type="ECO:0000256" key="1">
    <source>
        <dbReference type="SAM" id="MobiDB-lite"/>
    </source>
</evidence>
<dbReference type="InterPro" id="IPR025476">
    <property type="entry name" value="Helitron_helicase-like"/>
</dbReference>
<dbReference type="PANTHER" id="PTHR45786">
    <property type="entry name" value="DNA BINDING PROTEIN-LIKE"/>
    <property type="match status" value="1"/>
</dbReference>
<protein>
    <recommendedName>
        <fullName evidence="2">Helitron helicase-like domain-containing protein</fullName>
    </recommendedName>
</protein>
<keyword evidence="4" id="KW-1185">Reference proteome</keyword>
<evidence type="ECO:0000313" key="4">
    <source>
        <dbReference type="Proteomes" id="UP000499080"/>
    </source>
</evidence>